<dbReference type="PANTHER" id="PTHR45624:SF12">
    <property type="entry name" value="MITOCHONDRIAL ORNITHINE TRANSPORTER 1"/>
    <property type="match status" value="1"/>
</dbReference>
<dbReference type="GO" id="GO:1990575">
    <property type="term" value="P:mitochondrial L-ornithine transmembrane transport"/>
    <property type="evidence" value="ECO:0007669"/>
    <property type="project" value="TreeGrafter"/>
</dbReference>
<feature type="repeat" description="Solcar" evidence="9">
    <location>
        <begin position="247"/>
        <end position="330"/>
    </location>
</feature>
<dbReference type="Proteomes" id="UP000092461">
    <property type="component" value="Unassembled WGS sequence"/>
</dbReference>
<name>A0A1B0CGW0_LUTLO</name>
<evidence type="ECO:0000313" key="11">
    <source>
        <dbReference type="EMBL" id="MBC1174340.1"/>
    </source>
</evidence>
<keyword evidence="4 9" id="KW-0812">Transmembrane</keyword>
<dbReference type="VEuPathDB" id="VectorBase:LLOJ003673"/>
<dbReference type="VEuPathDB" id="VectorBase:LLONM1_006633"/>
<comment type="similarity">
    <text evidence="2 10">Belongs to the mitochondrial carrier (TC 2.A.29) family.</text>
</comment>
<dbReference type="EMBL" id="GITU01005637">
    <property type="protein sequence ID" value="MBC1174340.1"/>
    <property type="molecule type" value="Transcribed_RNA"/>
</dbReference>
<evidence type="ECO:0000313" key="12">
    <source>
        <dbReference type="EnsemblMetazoa" id="LLOJ003673-PA"/>
    </source>
</evidence>
<protein>
    <submittedName>
        <fullName evidence="11">Putative ornithine transporter</fullName>
    </submittedName>
</protein>
<keyword evidence="5" id="KW-0677">Repeat</keyword>
<organism evidence="12 13">
    <name type="scientific">Lutzomyia longipalpis</name>
    <name type="common">Sand fly</name>
    <dbReference type="NCBI Taxonomy" id="7200"/>
    <lineage>
        <taxon>Eukaryota</taxon>
        <taxon>Metazoa</taxon>
        <taxon>Ecdysozoa</taxon>
        <taxon>Arthropoda</taxon>
        <taxon>Hexapoda</taxon>
        <taxon>Insecta</taxon>
        <taxon>Pterygota</taxon>
        <taxon>Neoptera</taxon>
        <taxon>Endopterygota</taxon>
        <taxon>Diptera</taxon>
        <taxon>Nematocera</taxon>
        <taxon>Psychodoidea</taxon>
        <taxon>Psychodidae</taxon>
        <taxon>Lutzomyia</taxon>
        <taxon>Lutzomyia</taxon>
    </lineage>
</organism>
<evidence type="ECO:0000256" key="3">
    <source>
        <dbReference type="ARBA" id="ARBA00022448"/>
    </source>
</evidence>
<dbReference type="PANTHER" id="PTHR45624">
    <property type="entry name" value="MITOCHONDRIAL BASIC AMINO ACIDS TRANSPORTER-RELATED"/>
    <property type="match status" value="1"/>
</dbReference>
<dbReference type="Pfam" id="PF00153">
    <property type="entry name" value="Mito_carr"/>
    <property type="match status" value="3"/>
</dbReference>
<dbReference type="EnsemblMetazoa" id="LLOJ003673-RA">
    <property type="protein sequence ID" value="LLOJ003673-PA"/>
    <property type="gene ID" value="LLOJ003673"/>
</dbReference>
<comment type="subcellular location">
    <subcellularLocation>
        <location evidence="1">Mitochondrion membrane</location>
        <topology evidence="1">Multi-pass membrane protein</topology>
    </subcellularLocation>
</comment>
<dbReference type="EMBL" id="AJWK01011623">
    <property type="status" value="NOT_ANNOTATED_CDS"/>
    <property type="molecule type" value="Genomic_DNA"/>
</dbReference>
<reference evidence="12" key="3">
    <citation type="submission" date="2020-05" db="UniProtKB">
        <authorList>
            <consortium name="EnsemblMetazoa"/>
        </authorList>
    </citation>
    <scope>IDENTIFICATION</scope>
    <source>
        <strain evidence="12">Jacobina</strain>
    </source>
</reference>
<dbReference type="GO" id="GO:0000064">
    <property type="term" value="F:L-ornithine transmembrane transporter activity"/>
    <property type="evidence" value="ECO:0007669"/>
    <property type="project" value="TreeGrafter"/>
</dbReference>
<dbReference type="InterPro" id="IPR018108">
    <property type="entry name" value="MCP_transmembrane"/>
</dbReference>
<dbReference type="GO" id="GO:0031966">
    <property type="term" value="C:mitochondrial membrane"/>
    <property type="evidence" value="ECO:0007669"/>
    <property type="project" value="UniProtKB-SubCell"/>
</dbReference>
<evidence type="ECO:0000256" key="5">
    <source>
        <dbReference type="ARBA" id="ARBA00022737"/>
    </source>
</evidence>
<keyword evidence="3 10" id="KW-0813">Transport</keyword>
<dbReference type="AlphaFoldDB" id="A0A1B0CGW0"/>
<keyword evidence="8 9" id="KW-0472">Membrane</keyword>
<reference evidence="11" key="2">
    <citation type="journal article" date="2020" name="BMC">
        <title>Leishmania infection induces a limited differential gene expression in the sand fly midgut.</title>
        <authorList>
            <person name="Coutinho-Abreu I.V."/>
            <person name="Serafim T.D."/>
            <person name="Meneses C."/>
            <person name="Kamhawi S."/>
            <person name="Oliveira F."/>
            <person name="Valenzuela J.G."/>
        </authorList>
    </citation>
    <scope>NUCLEOTIDE SEQUENCE</scope>
    <source>
        <strain evidence="11">Jacobina</strain>
        <tissue evidence="11">Midgut</tissue>
    </source>
</reference>
<dbReference type="PROSITE" id="PS50920">
    <property type="entry name" value="SOLCAR"/>
    <property type="match status" value="3"/>
</dbReference>
<sequence>MRGTADSGGNSFKTGVIDFTAGSLGGVALVYVSQPLDTCKVKMQTFPTLYRGMVHCLIETFRKDGIWRGLYAGSIPAVVANVAENSVLFAGYGACQKLVAAVEKKDSIKDLSLFGYVTLPSSSHGKKIPGSSNSFPTESPQKCHSGLPGGFLLILHALPPLNWSSANFQALREMHNQKKATQPDAKLSHITPFKLTREILRKEGIPGLFRGLAPTFAREMPGYFFFFGGYEGARMALAAPGQSKDDIGPLRTMAAGAFGGIVLWTVIFPADVIKSRIQVASLRSSMMQVGLQIYRTEGFLALYNGLLPSVLRTIPATAVLFLVYEYSKKLMMEIF</sequence>
<keyword evidence="7" id="KW-0496">Mitochondrion</keyword>
<proteinExistence type="inferred from homology"/>
<dbReference type="InterPro" id="IPR023395">
    <property type="entry name" value="MCP_dom_sf"/>
</dbReference>
<evidence type="ECO:0000256" key="8">
    <source>
        <dbReference type="ARBA" id="ARBA00023136"/>
    </source>
</evidence>
<dbReference type="InterPro" id="IPR050567">
    <property type="entry name" value="Mitochondrial_Carrier"/>
</dbReference>
<evidence type="ECO:0000256" key="1">
    <source>
        <dbReference type="ARBA" id="ARBA00004225"/>
    </source>
</evidence>
<feature type="repeat" description="Solcar" evidence="9">
    <location>
        <begin position="13"/>
        <end position="98"/>
    </location>
</feature>
<evidence type="ECO:0000256" key="10">
    <source>
        <dbReference type="RuleBase" id="RU000488"/>
    </source>
</evidence>
<evidence type="ECO:0000256" key="7">
    <source>
        <dbReference type="ARBA" id="ARBA00023128"/>
    </source>
</evidence>
<dbReference type="EMBL" id="AJWK01011622">
    <property type="status" value="NOT_ANNOTATED_CDS"/>
    <property type="molecule type" value="Genomic_DNA"/>
</dbReference>
<dbReference type="SUPFAM" id="SSF103506">
    <property type="entry name" value="Mitochondrial carrier"/>
    <property type="match status" value="1"/>
</dbReference>
<evidence type="ECO:0000256" key="6">
    <source>
        <dbReference type="ARBA" id="ARBA00022989"/>
    </source>
</evidence>
<keyword evidence="13" id="KW-1185">Reference proteome</keyword>
<evidence type="ECO:0000256" key="9">
    <source>
        <dbReference type="PROSITE-ProRule" id="PRU00282"/>
    </source>
</evidence>
<accession>A0A1B0CGW0</accession>
<evidence type="ECO:0000256" key="2">
    <source>
        <dbReference type="ARBA" id="ARBA00006375"/>
    </source>
</evidence>
<dbReference type="Gene3D" id="1.50.40.10">
    <property type="entry name" value="Mitochondrial carrier domain"/>
    <property type="match status" value="2"/>
</dbReference>
<reference evidence="13" key="1">
    <citation type="submission" date="2012-05" db="EMBL/GenBank/DDBJ databases">
        <title>Whole Genome Assembly of Lutzomyia longipalpis.</title>
        <authorList>
            <person name="Richards S."/>
            <person name="Qu C."/>
            <person name="Dillon R."/>
            <person name="Worley K."/>
            <person name="Scherer S."/>
            <person name="Batterton M."/>
            <person name="Taylor A."/>
            <person name="Hawes A."/>
            <person name="Hernandez B."/>
            <person name="Kovar C."/>
            <person name="Mandapat C."/>
            <person name="Pham C."/>
            <person name="Qu C."/>
            <person name="Jing C."/>
            <person name="Bess C."/>
            <person name="Bandaranaike D."/>
            <person name="Ngo D."/>
            <person name="Ongeri F."/>
            <person name="Arias F."/>
            <person name="Lara F."/>
            <person name="Weissenberger G."/>
            <person name="Kamau G."/>
            <person name="Han H."/>
            <person name="Shen H."/>
            <person name="Dinh H."/>
            <person name="Khalil I."/>
            <person name="Jones J."/>
            <person name="Shafer J."/>
            <person name="Jayaseelan J."/>
            <person name="Quiroz J."/>
            <person name="Blankenburg K."/>
            <person name="Nguyen L."/>
            <person name="Jackson L."/>
            <person name="Francisco L."/>
            <person name="Tang L.-Y."/>
            <person name="Pu L.-L."/>
            <person name="Perales L."/>
            <person name="Lorensuhewa L."/>
            <person name="Munidasa M."/>
            <person name="Coyle M."/>
            <person name="Taylor M."/>
            <person name="Puazo M."/>
            <person name="Firestine M."/>
            <person name="Scheel M."/>
            <person name="Javaid M."/>
            <person name="Wang M."/>
            <person name="Li M."/>
            <person name="Tabassum N."/>
            <person name="Saada N."/>
            <person name="Osuji N."/>
            <person name="Aqrawi P."/>
            <person name="Fu Q."/>
            <person name="Thornton R."/>
            <person name="Raj R."/>
            <person name="Goodspeed R."/>
            <person name="Mata R."/>
            <person name="Najjar R."/>
            <person name="Gubbala S."/>
            <person name="Lee S."/>
            <person name="Denson S."/>
            <person name="Patil S."/>
            <person name="Macmil S."/>
            <person name="Qi S."/>
            <person name="Matskevitch T."/>
            <person name="Palculict T."/>
            <person name="Mathew T."/>
            <person name="Vee V."/>
            <person name="Velamala V."/>
            <person name="Korchina V."/>
            <person name="Cai W."/>
            <person name="Liu W."/>
            <person name="Dai W."/>
            <person name="Zou X."/>
            <person name="Zhu Y."/>
            <person name="Zhang Y."/>
            <person name="Wu Y.-Q."/>
            <person name="Xin Y."/>
            <person name="Nazarath L."/>
            <person name="Kovar C."/>
            <person name="Han Y."/>
            <person name="Muzny D."/>
            <person name="Gibbs R."/>
        </authorList>
    </citation>
    <scope>NUCLEOTIDE SEQUENCE [LARGE SCALE GENOMIC DNA]</scope>
    <source>
        <strain evidence="13">Jacobina</strain>
    </source>
</reference>
<evidence type="ECO:0000313" key="13">
    <source>
        <dbReference type="Proteomes" id="UP000092461"/>
    </source>
</evidence>
<dbReference type="EMBL" id="AJWK01011624">
    <property type="status" value="NOT_ANNOTATED_CDS"/>
    <property type="molecule type" value="Genomic_DNA"/>
</dbReference>
<feature type="repeat" description="Solcar" evidence="9">
    <location>
        <begin position="140"/>
        <end position="236"/>
    </location>
</feature>
<keyword evidence="6" id="KW-1133">Transmembrane helix</keyword>
<evidence type="ECO:0000256" key="4">
    <source>
        <dbReference type="ARBA" id="ARBA00022692"/>
    </source>
</evidence>